<dbReference type="RefSeq" id="XP_009787935.1">
    <property type="nucleotide sequence ID" value="XM_009789633.1"/>
</dbReference>
<evidence type="ECO:0000313" key="4">
    <source>
        <dbReference type="RefSeq" id="XP_009787935.1"/>
    </source>
</evidence>
<reference evidence="3 4" key="2">
    <citation type="submission" date="2025-04" db="UniProtKB">
        <authorList>
            <consortium name="RefSeq"/>
        </authorList>
    </citation>
    <scope>IDENTIFICATION</scope>
    <source>
        <tissue evidence="3 4">Leaf</tissue>
    </source>
</reference>
<keyword evidence="2" id="KW-1185">Reference proteome</keyword>
<feature type="region of interest" description="Disordered" evidence="1">
    <location>
        <begin position="159"/>
        <end position="188"/>
    </location>
</feature>
<dbReference type="RefSeq" id="XP_070009304.1">
    <property type="nucleotide sequence ID" value="XM_070153203.1"/>
</dbReference>
<protein>
    <submittedName>
        <fullName evidence="3 4">Uncharacterized protein LOC104235809</fullName>
    </submittedName>
</protein>
<dbReference type="KEGG" id="nsy:104235809"/>
<gene>
    <name evidence="3 4" type="primary">LOC104235809</name>
</gene>
<proteinExistence type="predicted"/>
<dbReference type="AlphaFoldDB" id="A0A1U7XLV5"/>
<sequence>MGRLCERAKVFYSQAFTQYQDAVNHHEHEKTYLTEQFEKENTLLWGELWARDAEISELSRCTNEITFERDTLQGKVTLVERQLRDAKEDSDKYRGLHSELVAALSRIKAETEALVSSHGKEAIVANACVERASEGASPNLPRAVDRAWLVSQKQFVGGVLDGSLGGAKNEGRSPEREDVVEKGPSGDS</sequence>
<accession>A0A1U7XLV5</accession>
<dbReference type="Proteomes" id="UP000189701">
    <property type="component" value="Unplaced"/>
</dbReference>
<evidence type="ECO:0000313" key="2">
    <source>
        <dbReference type="Proteomes" id="UP000189701"/>
    </source>
</evidence>
<dbReference type="RefSeq" id="XP_009787934.1">
    <property type="nucleotide sequence ID" value="XM_009789632.1"/>
</dbReference>
<dbReference type="GeneID" id="104235809"/>
<feature type="compositionally biased region" description="Basic and acidic residues" evidence="1">
    <location>
        <begin position="169"/>
        <end position="181"/>
    </location>
</feature>
<evidence type="ECO:0000313" key="3">
    <source>
        <dbReference type="RefSeq" id="XP_009787934.1"/>
    </source>
</evidence>
<evidence type="ECO:0000256" key="1">
    <source>
        <dbReference type="SAM" id="MobiDB-lite"/>
    </source>
</evidence>
<organism evidence="2 3">
    <name type="scientific">Nicotiana sylvestris</name>
    <name type="common">Wood tobacco</name>
    <name type="synonym">South American tobacco</name>
    <dbReference type="NCBI Taxonomy" id="4096"/>
    <lineage>
        <taxon>Eukaryota</taxon>
        <taxon>Viridiplantae</taxon>
        <taxon>Streptophyta</taxon>
        <taxon>Embryophyta</taxon>
        <taxon>Tracheophyta</taxon>
        <taxon>Spermatophyta</taxon>
        <taxon>Magnoliopsida</taxon>
        <taxon>eudicotyledons</taxon>
        <taxon>Gunneridae</taxon>
        <taxon>Pentapetalae</taxon>
        <taxon>asterids</taxon>
        <taxon>lamiids</taxon>
        <taxon>Solanales</taxon>
        <taxon>Solanaceae</taxon>
        <taxon>Nicotianoideae</taxon>
        <taxon>Nicotianeae</taxon>
        <taxon>Nicotiana</taxon>
    </lineage>
</organism>
<reference evidence="2" key="1">
    <citation type="journal article" date="2013" name="Genome Biol.">
        <title>Reference genomes and transcriptomes of Nicotiana sylvestris and Nicotiana tomentosiformis.</title>
        <authorList>
            <person name="Sierro N."/>
            <person name="Battey J.N."/>
            <person name="Ouadi S."/>
            <person name="Bovet L."/>
            <person name="Goepfert S."/>
            <person name="Bakaher N."/>
            <person name="Peitsch M.C."/>
            <person name="Ivanov N.V."/>
        </authorList>
    </citation>
    <scope>NUCLEOTIDE SEQUENCE [LARGE SCALE GENOMIC DNA]</scope>
</reference>
<dbReference type="OrthoDB" id="1243076at2759"/>
<name>A0A1U7XLV5_NICSY</name>